<dbReference type="RefSeq" id="WP_188965066.1">
    <property type="nucleotide sequence ID" value="NZ_BMKW01000001.1"/>
</dbReference>
<comment type="caution">
    <text evidence="2">The sequence shown here is derived from an EMBL/GenBank/DDBJ whole genome shotgun (WGS) entry which is preliminary data.</text>
</comment>
<dbReference type="InterPro" id="IPR025333">
    <property type="entry name" value="DUF4239"/>
</dbReference>
<feature type="transmembrane region" description="Helical" evidence="1">
    <location>
        <begin position="196"/>
        <end position="216"/>
    </location>
</feature>
<accession>A0A917NGL0</accession>
<keyword evidence="1" id="KW-1133">Transmembrane helix</keyword>
<keyword evidence="1" id="KW-0812">Transmembrane</keyword>
<name>A0A917NGL0_9PROT</name>
<protein>
    <recommendedName>
        <fullName evidence="4">DUF4239 domain-containing protein</fullName>
    </recommendedName>
</protein>
<reference evidence="2" key="2">
    <citation type="submission" date="2020-09" db="EMBL/GenBank/DDBJ databases">
        <authorList>
            <person name="Sun Q."/>
            <person name="Zhou Y."/>
        </authorList>
    </citation>
    <scope>NUCLEOTIDE SEQUENCE</scope>
    <source>
        <strain evidence="2">CGMCC 1.3617</strain>
    </source>
</reference>
<reference evidence="2" key="1">
    <citation type="journal article" date="2014" name="Int. J. Syst. Evol. Microbiol.">
        <title>Complete genome sequence of Corynebacterium casei LMG S-19264T (=DSM 44701T), isolated from a smear-ripened cheese.</title>
        <authorList>
            <consortium name="US DOE Joint Genome Institute (JGI-PGF)"/>
            <person name="Walter F."/>
            <person name="Albersmeier A."/>
            <person name="Kalinowski J."/>
            <person name="Ruckert C."/>
        </authorList>
    </citation>
    <scope>NUCLEOTIDE SEQUENCE</scope>
    <source>
        <strain evidence="2">CGMCC 1.3617</strain>
    </source>
</reference>
<evidence type="ECO:0008006" key="4">
    <source>
        <dbReference type="Google" id="ProtNLM"/>
    </source>
</evidence>
<dbReference type="EMBL" id="BMKW01000001">
    <property type="protein sequence ID" value="GGI98966.1"/>
    <property type="molecule type" value="Genomic_DNA"/>
</dbReference>
<keyword evidence="3" id="KW-1185">Reference proteome</keyword>
<feature type="transmembrane region" description="Helical" evidence="1">
    <location>
        <begin position="12"/>
        <end position="40"/>
    </location>
</feature>
<evidence type="ECO:0000256" key="1">
    <source>
        <dbReference type="SAM" id="Phobius"/>
    </source>
</evidence>
<feature type="transmembrane region" description="Helical" evidence="1">
    <location>
        <begin position="222"/>
        <end position="243"/>
    </location>
</feature>
<sequence>MDFLMAQDIAAMPIVFGVIVTIGVPVLIAMSVGAVMFAVFTPQELAASSGIGSVKFSFVVEVYAVVAALTLVGAWDIYTTSRDTLQKESGALYMLAHAVDTYNGAEQTGARQAMRGAIRDYAEAVVAYDWPRLRQGAGIGSGSSDAAFTRLSRVFFDTEPVTQAQQALAQNTVQWVAQVAEARIDRLSVGTRTISLLIWMLILSVSVSVLVFQWFIGSGGLGVHYGMGAVIAIIVGLVLLVSLKLAFPFVGDDPLLSPRPFIMLMDIR</sequence>
<gene>
    <name evidence="2" type="ORF">GCM10011320_02190</name>
</gene>
<evidence type="ECO:0000313" key="2">
    <source>
        <dbReference type="EMBL" id="GGI98966.1"/>
    </source>
</evidence>
<keyword evidence="1" id="KW-0472">Membrane</keyword>
<dbReference type="AlphaFoldDB" id="A0A917NGL0"/>
<dbReference type="Pfam" id="PF14023">
    <property type="entry name" value="Bestrophin-like"/>
    <property type="match status" value="1"/>
</dbReference>
<dbReference type="Proteomes" id="UP000661507">
    <property type="component" value="Unassembled WGS sequence"/>
</dbReference>
<feature type="transmembrane region" description="Helical" evidence="1">
    <location>
        <begin position="60"/>
        <end position="78"/>
    </location>
</feature>
<organism evidence="2 3">
    <name type="scientific">Neoroseomonas lacus</name>
    <dbReference type="NCBI Taxonomy" id="287609"/>
    <lineage>
        <taxon>Bacteria</taxon>
        <taxon>Pseudomonadati</taxon>
        <taxon>Pseudomonadota</taxon>
        <taxon>Alphaproteobacteria</taxon>
        <taxon>Acetobacterales</taxon>
        <taxon>Acetobacteraceae</taxon>
        <taxon>Neoroseomonas</taxon>
    </lineage>
</organism>
<proteinExistence type="predicted"/>
<evidence type="ECO:0000313" key="3">
    <source>
        <dbReference type="Proteomes" id="UP000661507"/>
    </source>
</evidence>